<accession>A0ABW9VK37</accession>
<keyword evidence="1" id="KW-0732">Signal</keyword>
<dbReference type="RefSeq" id="WP_161038823.1">
    <property type="nucleotide sequence ID" value="NZ_WWCM01000005.1"/>
</dbReference>
<proteinExistence type="predicted"/>
<dbReference type="EMBL" id="WWCM01000005">
    <property type="protein sequence ID" value="MYM39436.1"/>
    <property type="molecule type" value="Genomic_DNA"/>
</dbReference>
<evidence type="ECO:0000313" key="2">
    <source>
        <dbReference type="EMBL" id="MYM39436.1"/>
    </source>
</evidence>
<evidence type="ECO:0000313" key="3">
    <source>
        <dbReference type="Proteomes" id="UP000478090"/>
    </source>
</evidence>
<feature type="chain" id="PRO_5046128197" evidence="1">
    <location>
        <begin position="31"/>
        <end position="172"/>
    </location>
</feature>
<keyword evidence="3" id="KW-1185">Reference proteome</keyword>
<reference evidence="2 3" key="1">
    <citation type="submission" date="2019-12" db="EMBL/GenBank/DDBJ databases">
        <title>Novel species isolated from a subtropical stream in China.</title>
        <authorList>
            <person name="Lu H."/>
        </authorList>
    </citation>
    <scope>NUCLEOTIDE SEQUENCE [LARGE SCALE GENOMIC DNA]</scope>
    <source>
        <strain evidence="2 3">CY13W</strain>
    </source>
</reference>
<protein>
    <submittedName>
        <fullName evidence="2">Uncharacterized protein</fullName>
    </submittedName>
</protein>
<gene>
    <name evidence="2" type="ORF">GTP27_08840</name>
</gene>
<organism evidence="2 3">
    <name type="scientific">Duganella qianjiadongensis</name>
    <dbReference type="NCBI Taxonomy" id="2692176"/>
    <lineage>
        <taxon>Bacteria</taxon>
        <taxon>Pseudomonadati</taxon>
        <taxon>Pseudomonadota</taxon>
        <taxon>Betaproteobacteria</taxon>
        <taxon>Burkholderiales</taxon>
        <taxon>Oxalobacteraceae</taxon>
        <taxon>Telluria group</taxon>
        <taxon>Duganella</taxon>
    </lineage>
</organism>
<comment type="caution">
    <text evidence="2">The sequence shown here is derived from an EMBL/GenBank/DDBJ whole genome shotgun (WGS) entry which is preliminary data.</text>
</comment>
<sequence>MSSHKFNTIGSRHIVCLLMSIALNAQFAFADNQGIILPTDGGSAYVDGLRITCGTGLIPFVAQGNVTGEIDLPVGKISFTGRPVHFGYCGYPVANNVPSMIKISEQVNMDEVTSSAVNRNEFSLLCRHGELPFVLIGSAEGLLPTNKGAVTLQGDANNIAVCIRSAKETTLN</sequence>
<dbReference type="Proteomes" id="UP000478090">
    <property type="component" value="Unassembled WGS sequence"/>
</dbReference>
<name>A0ABW9VK37_9BURK</name>
<evidence type="ECO:0000256" key="1">
    <source>
        <dbReference type="SAM" id="SignalP"/>
    </source>
</evidence>
<feature type="signal peptide" evidence="1">
    <location>
        <begin position="1"/>
        <end position="30"/>
    </location>
</feature>